<evidence type="ECO:0000313" key="2">
    <source>
        <dbReference type="EMBL" id="CAB1438667.1"/>
    </source>
</evidence>
<proteinExistence type="predicted"/>
<feature type="region of interest" description="Disordered" evidence="1">
    <location>
        <begin position="1"/>
        <end position="34"/>
    </location>
</feature>
<feature type="compositionally biased region" description="Basic and acidic residues" evidence="1">
    <location>
        <begin position="15"/>
        <end position="34"/>
    </location>
</feature>
<protein>
    <submittedName>
        <fullName evidence="2">Uncharacterized protein</fullName>
    </submittedName>
</protein>
<name>A0A9N7UXE4_PLEPL</name>
<evidence type="ECO:0000313" key="3">
    <source>
        <dbReference type="Proteomes" id="UP001153269"/>
    </source>
</evidence>
<keyword evidence="3" id="KW-1185">Reference proteome</keyword>
<dbReference type="EMBL" id="CADEAL010002190">
    <property type="protein sequence ID" value="CAB1438667.1"/>
    <property type="molecule type" value="Genomic_DNA"/>
</dbReference>
<dbReference type="Proteomes" id="UP001153269">
    <property type="component" value="Unassembled WGS sequence"/>
</dbReference>
<comment type="caution">
    <text evidence="2">The sequence shown here is derived from an EMBL/GenBank/DDBJ whole genome shotgun (WGS) entry which is preliminary data.</text>
</comment>
<accession>A0A9N7UXE4</accession>
<sequence>MGGGGGENLEEEEDGRNVEKGEETEVKEMEGDSATKMEKRRLYIIHKELRGLSLLRGSGLNFTQSRHVGFVQNRRGHDVFTANTVRRAVVSGQRHAGRWAAALCGRRITTSASCSSTEMNDAERWREEL</sequence>
<gene>
    <name evidence="2" type="ORF">PLEPLA_LOCUS26553</name>
</gene>
<organism evidence="2 3">
    <name type="scientific">Pleuronectes platessa</name>
    <name type="common">European plaice</name>
    <dbReference type="NCBI Taxonomy" id="8262"/>
    <lineage>
        <taxon>Eukaryota</taxon>
        <taxon>Metazoa</taxon>
        <taxon>Chordata</taxon>
        <taxon>Craniata</taxon>
        <taxon>Vertebrata</taxon>
        <taxon>Euteleostomi</taxon>
        <taxon>Actinopterygii</taxon>
        <taxon>Neopterygii</taxon>
        <taxon>Teleostei</taxon>
        <taxon>Neoteleostei</taxon>
        <taxon>Acanthomorphata</taxon>
        <taxon>Carangaria</taxon>
        <taxon>Pleuronectiformes</taxon>
        <taxon>Pleuronectoidei</taxon>
        <taxon>Pleuronectidae</taxon>
        <taxon>Pleuronectes</taxon>
    </lineage>
</organism>
<evidence type="ECO:0000256" key="1">
    <source>
        <dbReference type="SAM" id="MobiDB-lite"/>
    </source>
</evidence>
<reference evidence="2" key="1">
    <citation type="submission" date="2020-03" db="EMBL/GenBank/DDBJ databases">
        <authorList>
            <person name="Weist P."/>
        </authorList>
    </citation>
    <scope>NUCLEOTIDE SEQUENCE</scope>
</reference>
<dbReference type="AlphaFoldDB" id="A0A9N7UXE4"/>